<proteinExistence type="predicted"/>
<protein>
    <submittedName>
        <fullName evidence="1">Uncharacterized protein</fullName>
    </submittedName>
</protein>
<accession>A0ACC1S5P7</accession>
<dbReference type="Proteomes" id="UP001148629">
    <property type="component" value="Unassembled WGS sequence"/>
</dbReference>
<evidence type="ECO:0000313" key="1">
    <source>
        <dbReference type="EMBL" id="KAJ3532657.1"/>
    </source>
</evidence>
<comment type="caution">
    <text evidence="1">The sequence shown here is derived from an EMBL/GenBank/DDBJ whole genome shotgun (WGS) entry which is preliminary data.</text>
</comment>
<gene>
    <name evidence="1" type="ORF">NM208_g8346</name>
</gene>
<keyword evidence="2" id="KW-1185">Reference proteome</keyword>
<sequence>MSETHEEGQGLGLPPAPNVGPLFAREWPQHEQPQSLSAVTTVLMARQEFIAEQNQQIMGMIQNLDTLMSKTQSRRGSVSSTAASTAGDDDDTGLEGGLSLPAGDIQAAYDGITSGEVHDIMIAIHDPFVTVNNKKLYVHRTMAATKDAQTFIKHVKATIEERQNNSQGQEADVHYSHVKILGKEGPR</sequence>
<dbReference type="EMBL" id="JANRMS010000940">
    <property type="protein sequence ID" value="KAJ3532657.1"/>
    <property type="molecule type" value="Genomic_DNA"/>
</dbReference>
<name>A0ACC1S5P7_9HYPO</name>
<reference evidence="1" key="1">
    <citation type="submission" date="2022-08" db="EMBL/GenBank/DDBJ databases">
        <title>Genome Sequence of Fusarium decemcellulare.</title>
        <authorList>
            <person name="Buettner E."/>
        </authorList>
    </citation>
    <scope>NUCLEOTIDE SEQUENCE</scope>
    <source>
        <strain evidence="1">Babe19</strain>
    </source>
</reference>
<evidence type="ECO:0000313" key="2">
    <source>
        <dbReference type="Proteomes" id="UP001148629"/>
    </source>
</evidence>
<organism evidence="1 2">
    <name type="scientific">Fusarium decemcellulare</name>
    <dbReference type="NCBI Taxonomy" id="57161"/>
    <lineage>
        <taxon>Eukaryota</taxon>
        <taxon>Fungi</taxon>
        <taxon>Dikarya</taxon>
        <taxon>Ascomycota</taxon>
        <taxon>Pezizomycotina</taxon>
        <taxon>Sordariomycetes</taxon>
        <taxon>Hypocreomycetidae</taxon>
        <taxon>Hypocreales</taxon>
        <taxon>Nectriaceae</taxon>
        <taxon>Fusarium</taxon>
        <taxon>Fusarium decemcellulare species complex</taxon>
    </lineage>
</organism>